<dbReference type="EC" id="3.1.2.-" evidence="2"/>
<dbReference type="Gene3D" id="3.10.129.10">
    <property type="entry name" value="Hotdog Thioesterase"/>
    <property type="match status" value="1"/>
</dbReference>
<evidence type="ECO:0000313" key="1">
    <source>
        <dbReference type="EMBL" id="AWK72024.1"/>
    </source>
</evidence>
<gene>
    <name evidence="1" type="ORF">CBI38_10980</name>
    <name evidence="2" type="ORF">R4315_09555</name>
</gene>
<dbReference type="GO" id="GO:0047617">
    <property type="term" value="F:fatty acyl-CoA hydrolase activity"/>
    <property type="evidence" value="ECO:0007669"/>
    <property type="project" value="TreeGrafter"/>
</dbReference>
<dbReference type="Pfam" id="PF13279">
    <property type="entry name" value="4HBT_2"/>
    <property type="match status" value="1"/>
</dbReference>
<name>A0A2S2BTY6_9NOCA</name>
<evidence type="ECO:0000313" key="2">
    <source>
        <dbReference type="EMBL" id="MDV7264785.1"/>
    </source>
</evidence>
<sequence>MGEPAVFTYEVQVRWGDSDRLGHVNNTRFVEYMQEARIHFLTTELAAAGARPGAMVVRKMDVEFLRIITDDSGPLKVDVTVQHVGTSSYTIRHVVTDRSGAVCGTGDALLVAFDVKTERSRPLSDAERAGLGRYLAPVSTG</sequence>
<accession>A0A2S2BTY6</accession>
<dbReference type="OrthoDB" id="9799036at2"/>
<dbReference type="KEGG" id="roz:CBI38_10980"/>
<dbReference type="EMBL" id="JAWLUP010000015">
    <property type="protein sequence ID" value="MDV7264785.1"/>
    <property type="molecule type" value="Genomic_DNA"/>
</dbReference>
<dbReference type="Proteomes" id="UP001185863">
    <property type="component" value="Unassembled WGS sequence"/>
</dbReference>
<keyword evidence="2" id="KW-0378">Hydrolase</keyword>
<dbReference type="EMBL" id="CP021354">
    <property type="protein sequence ID" value="AWK72024.1"/>
    <property type="molecule type" value="Genomic_DNA"/>
</dbReference>
<dbReference type="PANTHER" id="PTHR31793">
    <property type="entry name" value="4-HYDROXYBENZOYL-COA THIOESTERASE FAMILY MEMBER"/>
    <property type="match status" value="1"/>
</dbReference>
<dbReference type="InterPro" id="IPR050563">
    <property type="entry name" value="4-hydroxybenzoyl-CoA_TE"/>
</dbReference>
<keyword evidence="3" id="KW-1185">Reference proteome</keyword>
<evidence type="ECO:0000313" key="3">
    <source>
        <dbReference type="Proteomes" id="UP000245711"/>
    </source>
</evidence>
<dbReference type="CDD" id="cd00586">
    <property type="entry name" value="4HBT"/>
    <property type="match status" value="1"/>
</dbReference>
<reference evidence="2" key="2">
    <citation type="submission" date="2023-10" db="EMBL/GenBank/DDBJ databases">
        <title>Development of a sustainable strategy for remediation of hydrocarbon-contaminated territories based on the waste exchange concept.</title>
        <authorList>
            <person name="Krivoruchko A."/>
        </authorList>
    </citation>
    <scope>NUCLEOTIDE SEQUENCE</scope>
    <source>
        <strain evidence="2">IEGM 68</strain>
    </source>
</reference>
<dbReference type="SUPFAM" id="SSF54637">
    <property type="entry name" value="Thioesterase/thiol ester dehydrase-isomerase"/>
    <property type="match status" value="1"/>
</dbReference>
<dbReference type="Proteomes" id="UP000245711">
    <property type="component" value="Chromosome"/>
</dbReference>
<dbReference type="RefSeq" id="WP_109328819.1">
    <property type="nucleotide sequence ID" value="NZ_CP021354.1"/>
</dbReference>
<dbReference type="AlphaFoldDB" id="A0A2S2BTY6"/>
<reference evidence="1 3" key="1">
    <citation type="submission" date="2017-05" db="EMBL/GenBank/DDBJ databases">
        <title>Isolation of Rhodococcus sp. S2-17 biodegrading of BP-3.</title>
        <authorList>
            <person name="Lee Y."/>
            <person name="Kim K.H."/>
            <person name="Chun B.H."/>
            <person name="Jung H.S."/>
            <person name="Jeon C.O."/>
        </authorList>
    </citation>
    <scope>NUCLEOTIDE SEQUENCE [LARGE SCALE GENOMIC DNA]</scope>
    <source>
        <strain evidence="1 3">S2-17</strain>
    </source>
</reference>
<organism evidence="1 3">
    <name type="scientific">Rhodococcus oxybenzonivorans</name>
    <dbReference type="NCBI Taxonomy" id="1990687"/>
    <lineage>
        <taxon>Bacteria</taxon>
        <taxon>Bacillati</taxon>
        <taxon>Actinomycetota</taxon>
        <taxon>Actinomycetes</taxon>
        <taxon>Mycobacteriales</taxon>
        <taxon>Nocardiaceae</taxon>
        <taxon>Rhodococcus</taxon>
    </lineage>
</organism>
<proteinExistence type="predicted"/>
<dbReference type="PANTHER" id="PTHR31793:SF24">
    <property type="entry name" value="LONG-CHAIN ACYL-COA THIOESTERASE FADM"/>
    <property type="match status" value="1"/>
</dbReference>
<dbReference type="InterPro" id="IPR029069">
    <property type="entry name" value="HotDog_dom_sf"/>
</dbReference>
<protein>
    <submittedName>
        <fullName evidence="1">4-hydroxybenzoyl-CoA thioesterase</fullName>
    </submittedName>
    <submittedName>
        <fullName evidence="2">Thioesterase family protein</fullName>
        <ecNumber evidence="2">3.1.2.-</ecNumber>
    </submittedName>
</protein>